<evidence type="ECO:0000256" key="4">
    <source>
        <dbReference type="ARBA" id="ARBA00023163"/>
    </source>
</evidence>
<evidence type="ECO:0000259" key="5">
    <source>
        <dbReference type="PROSITE" id="PS50931"/>
    </source>
</evidence>
<gene>
    <name evidence="6" type="ORF">MJO52_13325</name>
</gene>
<sequence length="310" mass="35199">MDKIRALRYFKRVAELCSFTAVAEEFDVPASSISRRVRDLEQSLGVELLQRSTRKVEVTELGKLYYSMINEAIRQLEQADELVSQTFEAPSGLIRISCLPSYGEQHLTPLLEQFIQRYPNIVFDLHYSDDLTQLGKDPVDIAIRGGSAPDEHVIAKRLSKNEFSLTATPEYLNTLGKEIPLNKQTIESAHALQYRGPRGLIDWHYFDDDHWVPLKLSTHLISNNGKALLAAALNHRGMFCVPSWSICEHLESGELVQVPTQGKVSVSPGGDIGIFLLYERSKYQIPKIKLCVDFICEHLQHHLDRTNEQI</sequence>
<dbReference type="InterPro" id="IPR000847">
    <property type="entry name" value="LysR_HTH_N"/>
</dbReference>
<reference evidence="6" key="1">
    <citation type="submission" date="2022-02" db="EMBL/GenBank/DDBJ databases">
        <title>Coral-associated bacteria.</title>
        <authorList>
            <person name="Tang K."/>
            <person name="Wang X."/>
        </authorList>
    </citation>
    <scope>NUCLEOTIDE SEQUENCE</scope>
    <source>
        <strain evidence="6">SCSIO 43006</strain>
    </source>
</reference>
<dbReference type="CDD" id="cd08422">
    <property type="entry name" value="PBP2_CrgA_like"/>
    <property type="match status" value="1"/>
</dbReference>
<evidence type="ECO:0000313" key="7">
    <source>
        <dbReference type="Proteomes" id="UP001055658"/>
    </source>
</evidence>
<protein>
    <submittedName>
        <fullName evidence="6">LysR substrate-binding domain-containing protein</fullName>
    </submittedName>
</protein>
<evidence type="ECO:0000256" key="3">
    <source>
        <dbReference type="ARBA" id="ARBA00023125"/>
    </source>
</evidence>
<accession>A0ABY4V754</accession>
<keyword evidence="2" id="KW-0805">Transcription regulation</keyword>
<dbReference type="RefSeq" id="WP_252082147.1">
    <property type="nucleotide sequence ID" value="NZ_CP092418.1"/>
</dbReference>
<dbReference type="InterPro" id="IPR036390">
    <property type="entry name" value="WH_DNA-bd_sf"/>
</dbReference>
<organism evidence="6 7">
    <name type="scientific">Microbulbifer variabilis</name>
    <dbReference type="NCBI Taxonomy" id="266805"/>
    <lineage>
        <taxon>Bacteria</taxon>
        <taxon>Pseudomonadati</taxon>
        <taxon>Pseudomonadota</taxon>
        <taxon>Gammaproteobacteria</taxon>
        <taxon>Cellvibrionales</taxon>
        <taxon>Microbulbiferaceae</taxon>
        <taxon>Microbulbifer</taxon>
    </lineage>
</organism>
<dbReference type="Proteomes" id="UP001055658">
    <property type="component" value="Chromosome"/>
</dbReference>
<dbReference type="PANTHER" id="PTHR30537">
    <property type="entry name" value="HTH-TYPE TRANSCRIPTIONAL REGULATOR"/>
    <property type="match status" value="1"/>
</dbReference>
<dbReference type="PROSITE" id="PS50931">
    <property type="entry name" value="HTH_LYSR"/>
    <property type="match status" value="1"/>
</dbReference>
<dbReference type="InterPro" id="IPR036388">
    <property type="entry name" value="WH-like_DNA-bd_sf"/>
</dbReference>
<evidence type="ECO:0000256" key="1">
    <source>
        <dbReference type="ARBA" id="ARBA00009437"/>
    </source>
</evidence>
<feature type="domain" description="HTH lysR-type" evidence="5">
    <location>
        <begin position="1"/>
        <end position="59"/>
    </location>
</feature>
<dbReference type="SUPFAM" id="SSF46785">
    <property type="entry name" value="Winged helix' DNA-binding domain"/>
    <property type="match status" value="1"/>
</dbReference>
<keyword evidence="3" id="KW-0238">DNA-binding</keyword>
<keyword evidence="4" id="KW-0804">Transcription</keyword>
<dbReference type="InterPro" id="IPR005119">
    <property type="entry name" value="LysR_subst-bd"/>
</dbReference>
<evidence type="ECO:0000256" key="2">
    <source>
        <dbReference type="ARBA" id="ARBA00023015"/>
    </source>
</evidence>
<dbReference type="EMBL" id="CP092418">
    <property type="protein sequence ID" value="USD20058.1"/>
    <property type="molecule type" value="Genomic_DNA"/>
</dbReference>
<dbReference type="Pfam" id="PF00126">
    <property type="entry name" value="HTH_1"/>
    <property type="match status" value="1"/>
</dbReference>
<dbReference type="PANTHER" id="PTHR30537:SF5">
    <property type="entry name" value="HTH-TYPE TRANSCRIPTIONAL ACTIVATOR TTDR-RELATED"/>
    <property type="match status" value="1"/>
</dbReference>
<dbReference type="Gene3D" id="3.40.190.290">
    <property type="match status" value="1"/>
</dbReference>
<dbReference type="SUPFAM" id="SSF53850">
    <property type="entry name" value="Periplasmic binding protein-like II"/>
    <property type="match status" value="1"/>
</dbReference>
<name>A0ABY4V754_9GAMM</name>
<keyword evidence="7" id="KW-1185">Reference proteome</keyword>
<evidence type="ECO:0000313" key="6">
    <source>
        <dbReference type="EMBL" id="USD20058.1"/>
    </source>
</evidence>
<dbReference type="Pfam" id="PF03466">
    <property type="entry name" value="LysR_substrate"/>
    <property type="match status" value="1"/>
</dbReference>
<comment type="similarity">
    <text evidence="1">Belongs to the LysR transcriptional regulatory family.</text>
</comment>
<proteinExistence type="inferred from homology"/>
<dbReference type="InterPro" id="IPR058163">
    <property type="entry name" value="LysR-type_TF_proteobact-type"/>
</dbReference>
<dbReference type="Gene3D" id="1.10.10.10">
    <property type="entry name" value="Winged helix-like DNA-binding domain superfamily/Winged helix DNA-binding domain"/>
    <property type="match status" value="1"/>
</dbReference>